<dbReference type="AlphaFoldDB" id="A0A5D4SXZ9"/>
<gene>
    <name evidence="1" type="ORF">FZC76_16330</name>
</gene>
<evidence type="ECO:0000313" key="2">
    <source>
        <dbReference type="Proteomes" id="UP000322524"/>
    </source>
</evidence>
<protein>
    <submittedName>
        <fullName evidence="1">Gas vesicle protein GvpR</fullName>
    </submittedName>
</protein>
<name>A0A5D4SXZ9_9BACI</name>
<comment type="caution">
    <text evidence="1">The sequence shown here is derived from an EMBL/GenBank/DDBJ whole genome shotgun (WGS) entry which is preliminary data.</text>
</comment>
<accession>A0A5D4SXZ9</accession>
<dbReference type="Pfam" id="PF05800">
    <property type="entry name" value="GvpO"/>
    <property type="match status" value="1"/>
</dbReference>
<dbReference type="EMBL" id="VTEV01000006">
    <property type="protein sequence ID" value="TYS67092.1"/>
    <property type="molecule type" value="Genomic_DNA"/>
</dbReference>
<dbReference type="Proteomes" id="UP000322524">
    <property type="component" value="Unassembled WGS sequence"/>
</dbReference>
<reference evidence="1 2" key="1">
    <citation type="submission" date="2019-08" db="EMBL/GenBank/DDBJ databases">
        <title>Bacillus genomes from the desert of Cuatro Cienegas, Coahuila.</title>
        <authorList>
            <person name="Olmedo-Alvarez G."/>
        </authorList>
    </citation>
    <scope>NUCLEOTIDE SEQUENCE [LARGE SCALE GENOMIC DNA]</scope>
    <source>
        <strain evidence="1 2">CH28_1T</strain>
    </source>
</reference>
<dbReference type="InterPro" id="IPR008634">
    <property type="entry name" value="Gas-vesicle_GvpO"/>
</dbReference>
<evidence type="ECO:0000313" key="1">
    <source>
        <dbReference type="EMBL" id="TYS67092.1"/>
    </source>
</evidence>
<dbReference type="OrthoDB" id="1798488at2"/>
<dbReference type="GO" id="GO:0031412">
    <property type="term" value="P:gas vesicle organization"/>
    <property type="evidence" value="ECO:0007669"/>
    <property type="project" value="InterPro"/>
</dbReference>
<proteinExistence type="predicted"/>
<organism evidence="1 2">
    <name type="scientific">Sutcliffiella horikoshii</name>
    <dbReference type="NCBI Taxonomy" id="79883"/>
    <lineage>
        <taxon>Bacteria</taxon>
        <taxon>Bacillati</taxon>
        <taxon>Bacillota</taxon>
        <taxon>Bacilli</taxon>
        <taxon>Bacillales</taxon>
        <taxon>Bacillaceae</taxon>
        <taxon>Sutcliffiella</taxon>
    </lineage>
</organism>
<sequence length="88" mass="10354">MSMKKVLKEVTDFFTEFVKPPYKITAVQPTDQGWDVVVEVIEEKEYMKAYAKDQMVGVYHAKLNKDMEVESYNRRSLRSRSSIDLNNE</sequence>